<dbReference type="Proteomes" id="UP000265618">
    <property type="component" value="Unassembled WGS sequence"/>
</dbReference>
<reference evidence="2 3" key="1">
    <citation type="journal article" date="2018" name="PLoS ONE">
        <title>The draft genome of Kipferlia bialata reveals reductive genome evolution in fornicate parasites.</title>
        <authorList>
            <person name="Tanifuji G."/>
            <person name="Takabayashi S."/>
            <person name="Kume K."/>
            <person name="Takagi M."/>
            <person name="Nakayama T."/>
            <person name="Kamikawa R."/>
            <person name="Inagaki Y."/>
            <person name="Hashimoto T."/>
        </authorList>
    </citation>
    <scope>NUCLEOTIDE SEQUENCE [LARGE SCALE GENOMIC DNA]</scope>
    <source>
        <strain evidence="2">NY0173</strain>
    </source>
</reference>
<evidence type="ECO:0000313" key="3">
    <source>
        <dbReference type="Proteomes" id="UP000265618"/>
    </source>
</evidence>
<protein>
    <submittedName>
        <fullName evidence="2">Uncharacterized protein</fullName>
    </submittedName>
</protein>
<accession>A0A9K3D3W6</accession>
<sequence length="311" mass="33142">TPSPKSPEDDMPLRESERQAEAPQTEPQEAEGETTPDVETVQLDAMAVEHEGQDMGMGMGMGMGMDVGVMPVSVESVDMALPGEEEEEESGGMDMGMGMYEGEAEAESDAPPRASPPAPLTLVAPPTPERETERETSPPLDATAPPIPAVSPAVPVLSRVLADTRAMDRDMEAGPSVSPVFQTQRLTANGKTLVTRCVSCFHLERRQGQVMGTCVQWAKTPSMEAPTEMVLPLGSSVLVGVGAVQAVARGEHLSTQRKRLSSLKGTVSVMAIGDKEPERVVFISGAQGERCVVLVFETAREARQFSSVIRV</sequence>
<comment type="caution">
    <text evidence="2">The sequence shown here is derived from an EMBL/GenBank/DDBJ whole genome shotgun (WGS) entry which is preliminary data.</text>
</comment>
<keyword evidence="3" id="KW-1185">Reference proteome</keyword>
<organism evidence="2 3">
    <name type="scientific">Kipferlia bialata</name>
    <dbReference type="NCBI Taxonomy" id="797122"/>
    <lineage>
        <taxon>Eukaryota</taxon>
        <taxon>Metamonada</taxon>
        <taxon>Carpediemonas-like organisms</taxon>
        <taxon>Kipferlia</taxon>
    </lineage>
</organism>
<evidence type="ECO:0000256" key="1">
    <source>
        <dbReference type="SAM" id="MobiDB-lite"/>
    </source>
</evidence>
<feature type="region of interest" description="Disordered" evidence="1">
    <location>
        <begin position="103"/>
        <end position="150"/>
    </location>
</feature>
<feature type="region of interest" description="Disordered" evidence="1">
    <location>
        <begin position="1"/>
        <end position="44"/>
    </location>
</feature>
<gene>
    <name evidence="2" type="ORF">KIPB_009413</name>
</gene>
<proteinExistence type="predicted"/>
<name>A0A9K3D3W6_9EUKA</name>
<feature type="compositionally biased region" description="Basic and acidic residues" evidence="1">
    <location>
        <begin position="1"/>
        <end position="20"/>
    </location>
</feature>
<feature type="non-terminal residue" evidence="2">
    <location>
        <position position="1"/>
    </location>
</feature>
<dbReference type="EMBL" id="BDIP01003194">
    <property type="protein sequence ID" value="GIQ87383.1"/>
    <property type="molecule type" value="Genomic_DNA"/>
</dbReference>
<dbReference type="AlphaFoldDB" id="A0A9K3D3W6"/>
<evidence type="ECO:0000313" key="2">
    <source>
        <dbReference type="EMBL" id="GIQ87383.1"/>
    </source>
</evidence>